<comment type="caution">
    <text evidence="2">The sequence shown here is derived from an EMBL/GenBank/DDBJ whole genome shotgun (WGS) entry which is preliminary data.</text>
</comment>
<protein>
    <recommendedName>
        <fullName evidence="4">DUF559 domain-containing protein</fullName>
    </recommendedName>
</protein>
<name>A0ABW5UUN5_9MICO</name>
<dbReference type="RefSeq" id="WP_019618951.1">
    <property type="nucleotide sequence ID" value="NZ_JBHUNE010000001.1"/>
</dbReference>
<reference evidence="3" key="1">
    <citation type="journal article" date="2019" name="Int. J. Syst. Evol. Microbiol.">
        <title>The Global Catalogue of Microorganisms (GCM) 10K type strain sequencing project: providing services to taxonomists for standard genome sequencing and annotation.</title>
        <authorList>
            <consortium name="The Broad Institute Genomics Platform"/>
            <consortium name="The Broad Institute Genome Sequencing Center for Infectious Disease"/>
            <person name="Wu L."/>
            <person name="Ma J."/>
        </authorList>
    </citation>
    <scope>NUCLEOTIDE SEQUENCE [LARGE SCALE GENOMIC DNA]</scope>
    <source>
        <strain evidence="3">TISTR 1514</strain>
    </source>
</reference>
<dbReference type="Proteomes" id="UP001597492">
    <property type="component" value="Unassembled WGS sequence"/>
</dbReference>
<keyword evidence="3" id="KW-1185">Reference proteome</keyword>
<accession>A0ABW5UUN5</accession>
<evidence type="ECO:0000313" key="3">
    <source>
        <dbReference type="Proteomes" id="UP001597492"/>
    </source>
</evidence>
<dbReference type="EMBL" id="JBHUNE010000001">
    <property type="protein sequence ID" value="MFD2756950.1"/>
    <property type="molecule type" value="Genomic_DNA"/>
</dbReference>
<feature type="compositionally biased region" description="Basic and acidic residues" evidence="1">
    <location>
        <begin position="85"/>
        <end position="101"/>
    </location>
</feature>
<evidence type="ECO:0000313" key="2">
    <source>
        <dbReference type="EMBL" id="MFD2756950.1"/>
    </source>
</evidence>
<proteinExistence type="predicted"/>
<evidence type="ECO:0008006" key="4">
    <source>
        <dbReference type="Google" id="ProtNLM"/>
    </source>
</evidence>
<organism evidence="2 3">
    <name type="scientific">Gulosibacter faecalis</name>
    <dbReference type="NCBI Taxonomy" id="272240"/>
    <lineage>
        <taxon>Bacteria</taxon>
        <taxon>Bacillati</taxon>
        <taxon>Actinomycetota</taxon>
        <taxon>Actinomycetes</taxon>
        <taxon>Micrococcales</taxon>
        <taxon>Microbacteriaceae</taxon>
        <taxon>Gulosibacter</taxon>
    </lineage>
</organism>
<gene>
    <name evidence="2" type="ORF">ACFSW7_00980</name>
</gene>
<evidence type="ECO:0000256" key="1">
    <source>
        <dbReference type="SAM" id="MobiDB-lite"/>
    </source>
</evidence>
<sequence>MNADDLPAAISRDPFSLASGTDAGLSLQQLRSRRFSAPRYGVRVLPGPSTDRLRDLREYAARMPEGAAFCGATAARIYGLPHPELKAKPATDQQPEQHYDSTEESTDTELVKPAAPQPLHVAVPAGRSQPIARDVRGHRIDASLLPTTTFEGLPVLSPLATFVACCRELSLTDAVVMLDALLTDKAHYPGLQLLDRPVTTRYEVERMLEDLGPLRGIRVARAAAERARPRVASPMETRLRLLLVDGGLPEPEVNVELRGRAGERLAEVDLLYREERLVIEYEGDGHRTSSTTFRNDLERERRLRANEYEYVSVTVEAMRDAGLELVADIRRQLDRRIRTLRHPTN</sequence>
<feature type="region of interest" description="Disordered" evidence="1">
    <location>
        <begin position="85"/>
        <end position="110"/>
    </location>
</feature>